<evidence type="ECO:0000313" key="2">
    <source>
        <dbReference type="Proteomes" id="UP000582974"/>
    </source>
</evidence>
<protein>
    <submittedName>
        <fullName evidence="1">Uncharacterized protein</fullName>
    </submittedName>
</protein>
<dbReference type="EMBL" id="JACCKD010000004">
    <property type="protein sequence ID" value="MBA0126313.1"/>
    <property type="molecule type" value="Genomic_DNA"/>
</dbReference>
<accession>A0A838AAQ6</accession>
<proteinExistence type="predicted"/>
<sequence length="66" mass="6993">MSDRGDASGMVFVDGREALAAVIVRPKENGDGVVIEANAQGISKAEAAEVLRYVAAKWEKDAMRDG</sequence>
<comment type="caution">
    <text evidence="1">The sequence shown here is derived from an EMBL/GenBank/DDBJ whole genome shotgun (WGS) entry which is preliminary data.</text>
</comment>
<dbReference type="RefSeq" id="WP_180893152.1">
    <property type="nucleotide sequence ID" value="NZ_JACCKD010000004.1"/>
</dbReference>
<organism evidence="1 2">
    <name type="scientific">Haloechinothrix aidingensis</name>
    <dbReference type="NCBI Taxonomy" id="2752311"/>
    <lineage>
        <taxon>Bacteria</taxon>
        <taxon>Bacillati</taxon>
        <taxon>Actinomycetota</taxon>
        <taxon>Actinomycetes</taxon>
        <taxon>Pseudonocardiales</taxon>
        <taxon>Pseudonocardiaceae</taxon>
        <taxon>Haloechinothrix</taxon>
    </lineage>
</organism>
<reference evidence="1 2" key="1">
    <citation type="submission" date="2020-07" db="EMBL/GenBank/DDBJ databases">
        <title>Genome of Haloechinothrix sp.</title>
        <authorList>
            <person name="Tang S.-K."/>
            <person name="Yang L."/>
            <person name="Zhu W.-Y."/>
        </authorList>
    </citation>
    <scope>NUCLEOTIDE SEQUENCE [LARGE SCALE GENOMIC DNA]</scope>
    <source>
        <strain evidence="1 2">YIM 98757</strain>
    </source>
</reference>
<name>A0A838AAQ6_9PSEU</name>
<dbReference type="Proteomes" id="UP000582974">
    <property type="component" value="Unassembled WGS sequence"/>
</dbReference>
<keyword evidence="2" id="KW-1185">Reference proteome</keyword>
<gene>
    <name evidence="1" type="ORF">H0B56_12245</name>
</gene>
<evidence type="ECO:0000313" key="1">
    <source>
        <dbReference type="EMBL" id="MBA0126313.1"/>
    </source>
</evidence>
<dbReference type="AlphaFoldDB" id="A0A838AAQ6"/>